<organism evidence="5 6">
    <name type="scientific">Adineta ricciae</name>
    <name type="common">Rotifer</name>
    <dbReference type="NCBI Taxonomy" id="249248"/>
    <lineage>
        <taxon>Eukaryota</taxon>
        <taxon>Metazoa</taxon>
        <taxon>Spiralia</taxon>
        <taxon>Gnathifera</taxon>
        <taxon>Rotifera</taxon>
        <taxon>Eurotatoria</taxon>
        <taxon>Bdelloidea</taxon>
        <taxon>Adinetida</taxon>
        <taxon>Adinetidae</taxon>
        <taxon>Adineta</taxon>
    </lineage>
</organism>
<evidence type="ECO:0000256" key="2">
    <source>
        <dbReference type="ARBA" id="ARBA00023235"/>
    </source>
</evidence>
<dbReference type="InterPro" id="IPR011008">
    <property type="entry name" value="Dimeric_a/b-barrel"/>
</dbReference>
<dbReference type="Pfam" id="PF05336">
    <property type="entry name" value="rhaM"/>
    <property type="match status" value="1"/>
</dbReference>
<protein>
    <recommendedName>
        <fullName evidence="7">L-rhamnose mutarotase</fullName>
    </recommendedName>
</protein>
<gene>
    <name evidence="5" type="ORF">XAT740_LOCUS12473</name>
</gene>
<evidence type="ECO:0000256" key="4">
    <source>
        <dbReference type="ARBA" id="ARBA00023308"/>
    </source>
</evidence>
<dbReference type="GO" id="GO:0016857">
    <property type="term" value="F:racemase and epimerase activity, acting on carbohydrates and derivatives"/>
    <property type="evidence" value="ECO:0007669"/>
    <property type="project" value="InterPro"/>
</dbReference>
<evidence type="ECO:0000256" key="3">
    <source>
        <dbReference type="ARBA" id="ARBA00023277"/>
    </source>
</evidence>
<accession>A0A814FTN4</accession>
<dbReference type="EMBL" id="CAJNOR010000704">
    <property type="protein sequence ID" value="CAF0986633.1"/>
    <property type="molecule type" value="Genomic_DNA"/>
</dbReference>
<keyword evidence="1" id="KW-0963">Cytoplasm</keyword>
<keyword evidence="3" id="KW-0119">Carbohydrate metabolism</keyword>
<name>A0A814FTN4_ADIRI</name>
<sequence>MSNKVAFTMKLKPNVVDEYKRRHDEIWPELVHLLQQQGISDYSIFLDEPSLTLFAVQKVSSNTTSSNEKLREDEIMQRWRKYMADLMETNPDHSPVTRELKLVFHMD</sequence>
<dbReference type="GO" id="GO:0005737">
    <property type="term" value="C:cytoplasm"/>
    <property type="evidence" value="ECO:0007669"/>
    <property type="project" value="InterPro"/>
</dbReference>
<keyword evidence="4" id="KW-0684">Rhamnose metabolism</keyword>
<dbReference type="AlphaFoldDB" id="A0A814FTN4"/>
<keyword evidence="2" id="KW-0413">Isomerase</keyword>
<evidence type="ECO:0008006" key="7">
    <source>
        <dbReference type="Google" id="ProtNLM"/>
    </source>
</evidence>
<comment type="caution">
    <text evidence="5">The sequence shown here is derived from an EMBL/GenBank/DDBJ whole genome shotgun (WGS) entry which is preliminary data.</text>
</comment>
<dbReference type="PANTHER" id="PTHR34389">
    <property type="entry name" value="L-RHAMNOSE MUTAROTASE"/>
    <property type="match status" value="1"/>
</dbReference>
<dbReference type="SUPFAM" id="SSF54909">
    <property type="entry name" value="Dimeric alpha+beta barrel"/>
    <property type="match status" value="1"/>
</dbReference>
<dbReference type="NCBIfam" id="TIGR02625">
    <property type="entry name" value="YiiL_rotase"/>
    <property type="match status" value="1"/>
</dbReference>
<evidence type="ECO:0000256" key="1">
    <source>
        <dbReference type="ARBA" id="ARBA00022490"/>
    </source>
</evidence>
<evidence type="ECO:0000313" key="6">
    <source>
        <dbReference type="Proteomes" id="UP000663828"/>
    </source>
</evidence>
<evidence type="ECO:0000313" key="5">
    <source>
        <dbReference type="EMBL" id="CAF0986633.1"/>
    </source>
</evidence>
<dbReference type="PANTHER" id="PTHR34389:SF2">
    <property type="entry name" value="L-RHAMNOSE MUTAROTASE"/>
    <property type="match status" value="1"/>
</dbReference>
<dbReference type="Proteomes" id="UP000663828">
    <property type="component" value="Unassembled WGS sequence"/>
</dbReference>
<dbReference type="InterPro" id="IPR013448">
    <property type="entry name" value="L-rhamnose_mutarotase"/>
</dbReference>
<keyword evidence="6" id="KW-1185">Reference proteome</keyword>
<proteinExistence type="predicted"/>
<dbReference type="InterPro" id="IPR008000">
    <property type="entry name" value="Rham/fucose_mutarotase"/>
</dbReference>
<dbReference type="Gene3D" id="3.30.70.100">
    <property type="match status" value="1"/>
</dbReference>
<dbReference type="GO" id="GO:0019301">
    <property type="term" value="P:rhamnose catabolic process"/>
    <property type="evidence" value="ECO:0007669"/>
    <property type="project" value="TreeGrafter"/>
</dbReference>
<reference evidence="5" key="1">
    <citation type="submission" date="2021-02" db="EMBL/GenBank/DDBJ databases">
        <authorList>
            <person name="Nowell W R."/>
        </authorList>
    </citation>
    <scope>NUCLEOTIDE SEQUENCE</scope>
</reference>